<dbReference type="HOGENOM" id="CLU_006105_0_1_1"/>
<dbReference type="InParanoid" id="G8ZVF3"/>
<dbReference type="GO" id="GO:0000329">
    <property type="term" value="C:fungal-type vacuole membrane"/>
    <property type="evidence" value="ECO:0007669"/>
    <property type="project" value="EnsemblFungi"/>
</dbReference>
<dbReference type="GO" id="GO:0006508">
    <property type="term" value="P:proteolysis"/>
    <property type="evidence" value="ECO:0007669"/>
    <property type="project" value="UniProtKB-KW"/>
</dbReference>
<evidence type="ECO:0000256" key="4">
    <source>
        <dbReference type="ARBA" id="ARBA00022554"/>
    </source>
</evidence>
<evidence type="ECO:0000259" key="16">
    <source>
        <dbReference type="Pfam" id="PF00930"/>
    </source>
</evidence>
<dbReference type="SUPFAM" id="SSF82171">
    <property type="entry name" value="DPP6 N-terminal domain-like"/>
    <property type="match status" value="1"/>
</dbReference>
<dbReference type="PANTHER" id="PTHR11731:SF200">
    <property type="entry name" value="DIPEPTIDYL PEPTIDASE 10, ISOFORM B"/>
    <property type="match status" value="1"/>
</dbReference>
<dbReference type="Pfam" id="PF00326">
    <property type="entry name" value="Peptidase_S9"/>
    <property type="match status" value="1"/>
</dbReference>
<keyword evidence="3" id="KW-0031">Aminopeptidase</keyword>
<dbReference type="FunCoup" id="G8ZVF3">
    <property type="interactions" value="341"/>
</dbReference>
<dbReference type="GO" id="GO:0004252">
    <property type="term" value="F:serine-type endopeptidase activity"/>
    <property type="evidence" value="ECO:0007669"/>
    <property type="project" value="InterPro"/>
</dbReference>
<dbReference type="OrthoDB" id="16520at2759"/>
<evidence type="ECO:0000256" key="10">
    <source>
        <dbReference type="ARBA" id="ARBA00022989"/>
    </source>
</evidence>
<sequence length="832" mass="94797">MDTRGQEPVDQEPERIPDNHFKDPRRNKVERWLRPGVVLVLLIWGSVLLLRSIKGLSGHNKDDGNDLPGYRVPNSTHTNDGSLKVTLTDVRNGTFSPIVKSLQWISSPDSRNDDKGLFVTVSDDAYMVRSVFDKDYSRVLFQGSSFTYEGANYTVESLVASPNLNKLLIRTKTVSNWRHSSFGSYFVYNNTEQYDKIGDNLSLAQWSPDSVNIAYVQDNDVYVYSTEKRRTIKRVTDDGSTQIFNGRPDWVYEEEVLEDDRALWWSPKGDYLAYFRIDESRVGEFVIPYYVQPDYDVYSELRRIKYPKSGTPNPVVGLWIYDVENTYAYSVDVGSDQQDPNDSTLITEVTWVGDKQAVAKTSDRSSDLLTVYLIDTKTQSSEVVRENPANGGWWEITHNTLYIPKNKTLGRENDGYLDVMPIDGYNHLVYYSPANSTTPKILTRGEWEVTDGAAAFDYETNTVYFIATKKSSTERHLYGVDLNKPDKLFEVTDTSENAVYDATFSAGSRFALVSYRGPGIPYQKIVDLKSRKHDKEVSGNVAGKTLYYLEENLHLKEVLKDYAAPKREFRELNLGPDDNGADVIVNYYEILPNDFDETKKDYYPVFFYAYGGPNSQQVLQAFSIGFNEVIASQLDAIVVVVDGRGTGFKGKDFRSLVRDNLGDYEAQDQISAAAIYGNKTYVDATKISIFGWSYGGYLTLKTLEKDAGKHFKYGLSVAPVTDWSLYDSVYTERYMHTPQENSQGYEVSRVHNVTAIGQAKRFLLMHGTGDDNVHFQNSLRFLDLLDLHAVENYDVHVFPDSDHSIRFHNANKIVYDKLLSWTRLAYTGQFLY</sequence>
<evidence type="ECO:0000256" key="2">
    <source>
        <dbReference type="ARBA" id="ARBA00006150"/>
    </source>
</evidence>
<evidence type="ECO:0000313" key="18">
    <source>
        <dbReference type="Proteomes" id="UP000005627"/>
    </source>
</evidence>
<feature type="domain" description="Dipeptidylpeptidase IV N-terminal" evidence="16">
    <location>
        <begin position="161"/>
        <end position="522"/>
    </location>
</feature>
<dbReference type="InterPro" id="IPR001375">
    <property type="entry name" value="Peptidase_S9_cat"/>
</dbReference>
<dbReference type="SUPFAM" id="SSF53474">
    <property type="entry name" value="alpha/beta-Hydrolases"/>
    <property type="match status" value="1"/>
</dbReference>
<keyword evidence="5" id="KW-0645">Protease</keyword>
<name>G8ZVF3_TORDE</name>
<keyword evidence="7" id="KW-0378">Hydrolase</keyword>
<dbReference type="InterPro" id="IPR050278">
    <property type="entry name" value="Serine_Prot_S9B/DPPIV"/>
</dbReference>
<keyword evidence="18" id="KW-1185">Reference proteome</keyword>
<keyword evidence="10 14" id="KW-1133">Transmembrane helix</keyword>
<evidence type="ECO:0000256" key="14">
    <source>
        <dbReference type="SAM" id="Phobius"/>
    </source>
</evidence>
<dbReference type="GO" id="GO:0005886">
    <property type="term" value="C:plasma membrane"/>
    <property type="evidence" value="ECO:0007669"/>
    <property type="project" value="TreeGrafter"/>
</dbReference>
<feature type="region of interest" description="Disordered" evidence="13">
    <location>
        <begin position="1"/>
        <end position="22"/>
    </location>
</feature>
<dbReference type="eggNOG" id="KOG2100">
    <property type="taxonomic scope" value="Eukaryota"/>
</dbReference>
<evidence type="ECO:0000259" key="15">
    <source>
        <dbReference type="Pfam" id="PF00326"/>
    </source>
</evidence>
<evidence type="ECO:0000256" key="8">
    <source>
        <dbReference type="ARBA" id="ARBA00022825"/>
    </source>
</evidence>
<dbReference type="FunFam" id="3.40.50.1820:FF:000003">
    <property type="entry name" value="Dipeptidyl peptidase 4"/>
    <property type="match status" value="1"/>
</dbReference>
<dbReference type="GeneID" id="11503998"/>
<dbReference type="Gene3D" id="2.140.10.30">
    <property type="entry name" value="Dipeptidylpeptidase IV, N-terminal domain"/>
    <property type="match status" value="1"/>
</dbReference>
<feature type="transmembrane region" description="Helical" evidence="14">
    <location>
        <begin position="32"/>
        <end position="50"/>
    </location>
</feature>
<evidence type="ECO:0000256" key="9">
    <source>
        <dbReference type="ARBA" id="ARBA00022968"/>
    </source>
</evidence>
<keyword evidence="12" id="KW-0325">Glycoprotein</keyword>
<comment type="subcellular location">
    <subcellularLocation>
        <location evidence="1">Vacuole membrane</location>
        <topology evidence="1">Single-pass type II membrane protein</topology>
    </subcellularLocation>
</comment>
<evidence type="ECO:0000256" key="12">
    <source>
        <dbReference type="ARBA" id="ARBA00023180"/>
    </source>
</evidence>
<dbReference type="GO" id="GO:0008239">
    <property type="term" value="F:dipeptidyl-peptidase activity"/>
    <property type="evidence" value="ECO:0007669"/>
    <property type="project" value="EnsemblFungi"/>
</dbReference>
<accession>G8ZVF3</accession>
<dbReference type="GO" id="GO:0004177">
    <property type="term" value="F:aminopeptidase activity"/>
    <property type="evidence" value="ECO:0007669"/>
    <property type="project" value="UniProtKB-KW"/>
</dbReference>
<dbReference type="InterPro" id="IPR002471">
    <property type="entry name" value="Pept_S9_AS"/>
</dbReference>
<keyword evidence="4" id="KW-0926">Vacuole</keyword>
<evidence type="ECO:0008006" key="19">
    <source>
        <dbReference type="Google" id="ProtNLM"/>
    </source>
</evidence>
<dbReference type="InterPro" id="IPR029058">
    <property type="entry name" value="AB_hydrolase_fold"/>
</dbReference>
<keyword evidence="9" id="KW-0735">Signal-anchor</keyword>
<evidence type="ECO:0000256" key="6">
    <source>
        <dbReference type="ARBA" id="ARBA00022692"/>
    </source>
</evidence>
<evidence type="ECO:0000256" key="7">
    <source>
        <dbReference type="ARBA" id="ARBA00022801"/>
    </source>
</evidence>
<organism evidence="17 18">
    <name type="scientific">Torulaspora delbrueckii</name>
    <name type="common">Yeast</name>
    <name type="synonym">Candida colliculosa</name>
    <dbReference type="NCBI Taxonomy" id="4950"/>
    <lineage>
        <taxon>Eukaryota</taxon>
        <taxon>Fungi</taxon>
        <taxon>Dikarya</taxon>
        <taxon>Ascomycota</taxon>
        <taxon>Saccharomycotina</taxon>
        <taxon>Saccharomycetes</taxon>
        <taxon>Saccharomycetales</taxon>
        <taxon>Saccharomycetaceae</taxon>
        <taxon>Torulaspora</taxon>
    </lineage>
</organism>
<feature type="domain" description="Peptidase S9 prolyl oligopeptidase catalytic" evidence="15">
    <location>
        <begin position="626"/>
        <end position="822"/>
    </location>
</feature>
<dbReference type="RefSeq" id="XP_003681808.1">
    <property type="nucleotide sequence ID" value="XM_003681760.1"/>
</dbReference>
<dbReference type="PROSITE" id="PS00708">
    <property type="entry name" value="PRO_ENDOPEP_SER"/>
    <property type="match status" value="1"/>
</dbReference>
<dbReference type="PANTHER" id="PTHR11731">
    <property type="entry name" value="PROTEASE FAMILY S9B,C DIPEPTIDYL-PEPTIDASE IV-RELATED"/>
    <property type="match status" value="1"/>
</dbReference>
<dbReference type="KEGG" id="tdl:TDEL_0E03540"/>
<reference evidence="17 18" key="1">
    <citation type="journal article" date="2011" name="Proc. Natl. Acad. Sci. U.S.A.">
        <title>Evolutionary erosion of yeast sex chromosomes by mating-type switching accidents.</title>
        <authorList>
            <person name="Gordon J.L."/>
            <person name="Armisen D."/>
            <person name="Proux-Wera E."/>
            <person name="Oheigeartaigh S.S."/>
            <person name="Byrne K.P."/>
            <person name="Wolfe K.H."/>
        </authorList>
    </citation>
    <scope>NUCLEOTIDE SEQUENCE [LARGE SCALE GENOMIC DNA]</scope>
    <source>
        <strain evidence="18">ATCC 10662 / CBS 1146 / NBRC 0425 / NCYC 2629 / NRRL Y-866</strain>
    </source>
</reference>
<gene>
    <name evidence="17" type="primary">TDEL0E03540</name>
    <name evidence="17" type="ORF">TDEL_0E03540</name>
</gene>
<dbReference type="Gene3D" id="3.40.50.1820">
    <property type="entry name" value="alpha/beta hydrolase"/>
    <property type="match status" value="1"/>
</dbReference>
<protein>
    <recommendedName>
        <fullName evidence="19">Dipeptidyl aminopeptidase B</fullName>
    </recommendedName>
</protein>
<comment type="similarity">
    <text evidence="2">Belongs to the peptidase S9B family.</text>
</comment>
<keyword evidence="11 14" id="KW-0472">Membrane</keyword>
<evidence type="ECO:0000256" key="1">
    <source>
        <dbReference type="ARBA" id="ARBA00004576"/>
    </source>
</evidence>
<keyword evidence="6 14" id="KW-0812">Transmembrane</keyword>
<evidence type="ECO:0000256" key="13">
    <source>
        <dbReference type="SAM" id="MobiDB-lite"/>
    </source>
</evidence>
<keyword evidence="8" id="KW-0720">Serine protease</keyword>
<dbReference type="AlphaFoldDB" id="G8ZVF3"/>
<evidence type="ECO:0000313" key="17">
    <source>
        <dbReference type="EMBL" id="CCE92597.1"/>
    </source>
</evidence>
<evidence type="ECO:0000256" key="11">
    <source>
        <dbReference type="ARBA" id="ARBA00023136"/>
    </source>
</evidence>
<dbReference type="Proteomes" id="UP000005627">
    <property type="component" value="Chromosome 5"/>
</dbReference>
<dbReference type="STRING" id="1076872.G8ZVF3"/>
<dbReference type="Pfam" id="PF00930">
    <property type="entry name" value="DPPIV_N"/>
    <property type="match status" value="1"/>
</dbReference>
<evidence type="ECO:0000256" key="5">
    <source>
        <dbReference type="ARBA" id="ARBA00022670"/>
    </source>
</evidence>
<dbReference type="InterPro" id="IPR002469">
    <property type="entry name" value="Peptidase_S9B_N"/>
</dbReference>
<evidence type="ECO:0000256" key="3">
    <source>
        <dbReference type="ARBA" id="ARBA00022438"/>
    </source>
</evidence>
<dbReference type="MEROPS" id="S09.006"/>
<dbReference type="EMBL" id="HE616746">
    <property type="protein sequence ID" value="CCE92597.1"/>
    <property type="molecule type" value="Genomic_DNA"/>
</dbReference>
<proteinExistence type="inferred from homology"/>